<dbReference type="Gene3D" id="3.60.120.10">
    <property type="entry name" value="Anthranilate synthase"/>
    <property type="match status" value="1"/>
</dbReference>
<dbReference type="Proteomes" id="UP000245370">
    <property type="component" value="Unassembled WGS sequence"/>
</dbReference>
<dbReference type="EMBL" id="QFRJ01000002">
    <property type="protein sequence ID" value="PWH86652.1"/>
    <property type="molecule type" value="Genomic_DNA"/>
</dbReference>
<evidence type="ECO:0000313" key="3">
    <source>
        <dbReference type="Proteomes" id="UP000245370"/>
    </source>
</evidence>
<protein>
    <recommendedName>
        <fullName evidence="1">Chorismate-utilising enzyme C-terminal domain-containing protein</fullName>
    </recommendedName>
</protein>
<sequence>MACLAYQLPNEELKIYKGIWVESDLERLPEHCFFITDFTKKKVFYFEENETTDSFSNADLVFNKEDSVFVANEKAYLNGLQYFIDGFEMFGIQKAIFSRIKLVDREQIIEMETVFHRLAKTYKNQALVYLVSDEKFGTWMGATPETLLSGTENAMNSMALAGTKRSEKTAWTKKEIDEQQYVVDFVKDKINEQSPENLVISEARTVKKGAVYHLQTDYQFKLERQKWNTLIQSLHPTPAVCGTPSDLAKDYILSNEPHDRDFYTGLIGLKSQKELAVYVNLRCMQVLEEHFALYVGGGITLSSDIAKELQETEDKSETLLSVIFS</sequence>
<feature type="domain" description="Chorismate-utilising enzyme C-terminal" evidence="1">
    <location>
        <begin position="73"/>
        <end position="315"/>
    </location>
</feature>
<proteinExistence type="predicted"/>
<evidence type="ECO:0000313" key="2">
    <source>
        <dbReference type="EMBL" id="PWH86652.1"/>
    </source>
</evidence>
<dbReference type="InterPro" id="IPR005801">
    <property type="entry name" value="ADC_synthase"/>
</dbReference>
<gene>
    <name evidence="2" type="ORF">DIT68_05315</name>
</gene>
<organism evidence="2 3">
    <name type="scientific">Brumimicrobium oceani</name>
    <dbReference type="NCBI Taxonomy" id="2100725"/>
    <lineage>
        <taxon>Bacteria</taxon>
        <taxon>Pseudomonadati</taxon>
        <taxon>Bacteroidota</taxon>
        <taxon>Flavobacteriia</taxon>
        <taxon>Flavobacteriales</taxon>
        <taxon>Crocinitomicaceae</taxon>
        <taxon>Brumimicrobium</taxon>
    </lineage>
</organism>
<dbReference type="Pfam" id="PF00425">
    <property type="entry name" value="Chorismate_bind"/>
    <property type="match status" value="1"/>
</dbReference>
<evidence type="ECO:0000259" key="1">
    <source>
        <dbReference type="Pfam" id="PF00425"/>
    </source>
</evidence>
<comment type="caution">
    <text evidence="2">The sequence shown here is derived from an EMBL/GenBank/DDBJ whole genome shotgun (WGS) entry which is preliminary data.</text>
</comment>
<dbReference type="OrthoDB" id="9806579at2"/>
<dbReference type="InterPro" id="IPR015890">
    <property type="entry name" value="Chorismate_C"/>
</dbReference>
<dbReference type="SUPFAM" id="SSF56322">
    <property type="entry name" value="ADC synthase"/>
    <property type="match status" value="1"/>
</dbReference>
<dbReference type="PANTHER" id="PTHR42839:SF2">
    <property type="entry name" value="ISOCHORISMATE SYNTHASE ENTC"/>
    <property type="match status" value="1"/>
</dbReference>
<reference evidence="2 3" key="1">
    <citation type="submission" date="2018-05" db="EMBL/GenBank/DDBJ databases">
        <title>Brumimicrobium oceani sp. nov., isolated from coastal sediment.</title>
        <authorList>
            <person name="Kou Y."/>
        </authorList>
    </citation>
    <scope>NUCLEOTIDE SEQUENCE [LARGE SCALE GENOMIC DNA]</scope>
    <source>
        <strain evidence="2 3">C305</strain>
    </source>
</reference>
<keyword evidence="3" id="KW-1185">Reference proteome</keyword>
<dbReference type="PANTHER" id="PTHR42839">
    <property type="entry name" value="ISOCHORISMATE SYNTHASE ENTC"/>
    <property type="match status" value="1"/>
</dbReference>
<accession>A0A2U2XFS1</accession>
<dbReference type="RefSeq" id="WP_109358765.1">
    <property type="nucleotide sequence ID" value="NZ_QFRJ01000002.1"/>
</dbReference>
<reference evidence="2 3" key="2">
    <citation type="submission" date="2018-05" db="EMBL/GenBank/DDBJ databases">
        <authorList>
            <person name="Lanie J.A."/>
            <person name="Ng W.-L."/>
            <person name="Kazmierczak K.M."/>
            <person name="Andrzejewski T.M."/>
            <person name="Davidsen T.M."/>
            <person name="Wayne K.J."/>
            <person name="Tettelin H."/>
            <person name="Glass J.I."/>
            <person name="Rusch D."/>
            <person name="Podicherti R."/>
            <person name="Tsui H.-C.T."/>
            <person name="Winkler M.E."/>
        </authorList>
    </citation>
    <scope>NUCLEOTIDE SEQUENCE [LARGE SCALE GENOMIC DNA]</scope>
    <source>
        <strain evidence="2 3">C305</strain>
    </source>
</reference>
<name>A0A2U2XFS1_9FLAO</name>
<dbReference type="AlphaFoldDB" id="A0A2U2XFS1"/>